<dbReference type="EMBL" id="CP144745">
    <property type="protein sequence ID" value="WVZ50975.1"/>
    <property type="molecule type" value="Genomic_DNA"/>
</dbReference>
<dbReference type="InterPro" id="IPR042178">
    <property type="entry name" value="Serpin_sf_1"/>
</dbReference>
<evidence type="ECO:0000256" key="1">
    <source>
        <dbReference type="ARBA" id="ARBA00009500"/>
    </source>
</evidence>
<dbReference type="InterPro" id="IPR036186">
    <property type="entry name" value="Serpin_sf"/>
</dbReference>
<evidence type="ECO:0000259" key="3">
    <source>
        <dbReference type="SMART" id="SM00093"/>
    </source>
</evidence>
<sequence length="209" mass="23260">MSKFEMLKVACMDRFKVLELPYKSFRSYSDTAKGEVNASVWPDASEATQYSMFIFLPDARDGIATMVDMITASPAFMYSILAEMEEYVNLKLPKFKITFNWATLKDTLCQMGLTLPFSPEAANLQGMCQGDEGDGVPLHPLFLTKVAHMAVVNVHEKGTEAAAVTFYLCGGGRPERVVEFTADHPFTFFIMEKRSGVIVFAGHVLDPTK</sequence>
<dbReference type="AlphaFoldDB" id="A0AAQ3PJ30"/>
<dbReference type="InterPro" id="IPR000215">
    <property type="entry name" value="Serpin_fam"/>
</dbReference>
<evidence type="ECO:0000313" key="5">
    <source>
        <dbReference type="Proteomes" id="UP001341281"/>
    </source>
</evidence>
<dbReference type="GO" id="GO:0004867">
    <property type="term" value="F:serine-type endopeptidase inhibitor activity"/>
    <property type="evidence" value="ECO:0007669"/>
    <property type="project" value="InterPro"/>
</dbReference>
<dbReference type="Gene3D" id="2.30.39.10">
    <property type="entry name" value="Alpha-1-antitrypsin, domain 1"/>
    <property type="match status" value="1"/>
</dbReference>
<dbReference type="SUPFAM" id="SSF56574">
    <property type="entry name" value="Serpins"/>
    <property type="match status" value="1"/>
</dbReference>
<keyword evidence="5" id="KW-1185">Reference proteome</keyword>
<name>A0AAQ3PJ30_PASNO</name>
<dbReference type="SMART" id="SM00093">
    <property type="entry name" value="SERPIN"/>
    <property type="match status" value="1"/>
</dbReference>
<feature type="domain" description="Serpin" evidence="3">
    <location>
        <begin position="4"/>
        <end position="207"/>
    </location>
</feature>
<proteinExistence type="inferred from homology"/>
<gene>
    <name evidence="4" type="ORF">U9M48_002171</name>
</gene>
<dbReference type="InterPro" id="IPR042185">
    <property type="entry name" value="Serpin_sf_2"/>
</dbReference>
<dbReference type="InterPro" id="IPR023796">
    <property type="entry name" value="Serpin_dom"/>
</dbReference>
<comment type="similarity">
    <text evidence="1 2">Belongs to the serpin family.</text>
</comment>
<accession>A0AAQ3PJ30</accession>
<reference evidence="4 5" key="1">
    <citation type="submission" date="2024-02" db="EMBL/GenBank/DDBJ databases">
        <title>High-quality chromosome-scale genome assembly of Pensacola bahiagrass (Paspalum notatum Flugge var. saurae).</title>
        <authorList>
            <person name="Vega J.M."/>
            <person name="Podio M."/>
            <person name="Orjuela J."/>
            <person name="Siena L.A."/>
            <person name="Pessino S.C."/>
            <person name="Combes M.C."/>
            <person name="Mariac C."/>
            <person name="Albertini E."/>
            <person name="Pupilli F."/>
            <person name="Ortiz J.P.A."/>
            <person name="Leblanc O."/>
        </authorList>
    </citation>
    <scope>NUCLEOTIDE SEQUENCE [LARGE SCALE GENOMIC DNA]</scope>
    <source>
        <strain evidence="4">R1</strain>
        <tissue evidence="4">Leaf</tissue>
    </source>
</reference>
<dbReference type="PANTHER" id="PTHR11461">
    <property type="entry name" value="SERINE PROTEASE INHIBITOR, SERPIN"/>
    <property type="match status" value="1"/>
</dbReference>
<protein>
    <recommendedName>
        <fullName evidence="3">Serpin domain-containing protein</fullName>
    </recommendedName>
</protein>
<dbReference type="GO" id="GO:0005615">
    <property type="term" value="C:extracellular space"/>
    <property type="evidence" value="ECO:0007669"/>
    <property type="project" value="InterPro"/>
</dbReference>
<dbReference type="PANTHER" id="PTHR11461:SF313">
    <property type="entry name" value="SERPIN-Z5-RELATED"/>
    <property type="match status" value="1"/>
</dbReference>
<dbReference type="Proteomes" id="UP001341281">
    <property type="component" value="Chromosome 01"/>
</dbReference>
<dbReference type="Pfam" id="PF00079">
    <property type="entry name" value="Serpin"/>
    <property type="match status" value="1"/>
</dbReference>
<evidence type="ECO:0000313" key="4">
    <source>
        <dbReference type="EMBL" id="WVZ50975.1"/>
    </source>
</evidence>
<organism evidence="4 5">
    <name type="scientific">Paspalum notatum var. saurae</name>
    <dbReference type="NCBI Taxonomy" id="547442"/>
    <lineage>
        <taxon>Eukaryota</taxon>
        <taxon>Viridiplantae</taxon>
        <taxon>Streptophyta</taxon>
        <taxon>Embryophyta</taxon>
        <taxon>Tracheophyta</taxon>
        <taxon>Spermatophyta</taxon>
        <taxon>Magnoliopsida</taxon>
        <taxon>Liliopsida</taxon>
        <taxon>Poales</taxon>
        <taxon>Poaceae</taxon>
        <taxon>PACMAD clade</taxon>
        <taxon>Panicoideae</taxon>
        <taxon>Andropogonodae</taxon>
        <taxon>Paspaleae</taxon>
        <taxon>Paspalinae</taxon>
        <taxon>Paspalum</taxon>
    </lineage>
</organism>
<evidence type="ECO:0000256" key="2">
    <source>
        <dbReference type="RuleBase" id="RU000411"/>
    </source>
</evidence>
<dbReference type="Gene3D" id="3.30.497.10">
    <property type="entry name" value="Antithrombin, subunit I, domain 2"/>
    <property type="match status" value="1"/>
</dbReference>